<evidence type="ECO:0000313" key="3">
    <source>
        <dbReference type="EMBL" id="CAB3647884.1"/>
    </source>
</evidence>
<sequence>MAAHGGHSRAMQLKRSKTSSTTIPTGVTVATSKDKAATSNERILAIDVGGTGLKAAIINANGEMQTERVRVATPHPCTPGQLVDALAALVQPLIAKAPAQLMSIGFPGVVRDNRILTAPHFGVEGWHGFALADLLAQKLGGLPVRMINDAEMQGFAAIEGKGIEFVLTLGTGAGTALFRDGELMPHLELAHHPVSKKGVAYDEYIGEAAREKAGNKRWNRRVHKVIGILESLVNYDKLWIGGGNAARLTFELPANVATVSNDAGIEGGARLWHPRSVRETRQLPEANARTGKFK</sequence>
<dbReference type="SUPFAM" id="SSF53067">
    <property type="entry name" value="Actin-like ATPase domain"/>
    <property type="match status" value="1"/>
</dbReference>
<evidence type="ECO:0000256" key="1">
    <source>
        <dbReference type="ARBA" id="ARBA00006479"/>
    </source>
</evidence>
<dbReference type="PANTHER" id="PTHR18964">
    <property type="entry name" value="ROK (REPRESSOR, ORF, KINASE) FAMILY"/>
    <property type="match status" value="1"/>
</dbReference>
<evidence type="ECO:0000256" key="2">
    <source>
        <dbReference type="SAM" id="MobiDB-lite"/>
    </source>
</evidence>
<dbReference type="PANTHER" id="PTHR18964:SF149">
    <property type="entry name" value="BIFUNCTIONAL UDP-N-ACETYLGLUCOSAMINE 2-EPIMERASE_N-ACETYLMANNOSAMINE KINASE"/>
    <property type="match status" value="1"/>
</dbReference>
<protein>
    <submittedName>
        <fullName evidence="3">Polyphosphate glucokinase</fullName>
        <ecNumber evidence="3">2.7.1.63</ecNumber>
    </submittedName>
</protein>
<keyword evidence="3" id="KW-0418">Kinase</keyword>
<name>A0A6J4ZZP8_9BURK</name>
<dbReference type="AlphaFoldDB" id="A0A6J4ZZP8"/>
<dbReference type="Gene3D" id="3.30.420.40">
    <property type="match status" value="2"/>
</dbReference>
<dbReference type="EMBL" id="CADIKB010000002">
    <property type="protein sequence ID" value="CAB3647884.1"/>
    <property type="molecule type" value="Genomic_DNA"/>
</dbReference>
<comment type="similarity">
    <text evidence="1">Belongs to the ROK (NagC/XylR) family.</text>
</comment>
<proteinExistence type="inferred from homology"/>
<dbReference type="Pfam" id="PF00480">
    <property type="entry name" value="ROK"/>
    <property type="match status" value="1"/>
</dbReference>
<organism evidence="3 4">
    <name type="scientific">Paraburkholderia phenoliruptrix</name>
    <dbReference type="NCBI Taxonomy" id="252970"/>
    <lineage>
        <taxon>Bacteria</taxon>
        <taxon>Pseudomonadati</taxon>
        <taxon>Pseudomonadota</taxon>
        <taxon>Betaproteobacteria</taxon>
        <taxon>Burkholderiales</taxon>
        <taxon>Burkholderiaceae</taxon>
        <taxon>Paraburkholderia</taxon>
    </lineage>
</organism>
<reference evidence="3 4" key="1">
    <citation type="submission" date="2020-04" db="EMBL/GenBank/DDBJ databases">
        <authorList>
            <person name="De Canck E."/>
        </authorList>
    </citation>
    <scope>NUCLEOTIDE SEQUENCE [LARGE SCALE GENOMIC DNA]</scope>
    <source>
        <strain evidence="3 4">LMG 22037</strain>
    </source>
</reference>
<keyword evidence="3" id="KW-0808">Transferase</keyword>
<dbReference type="EC" id="2.7.1.63" evidence="3"/>
<gene>
    <name evidence="3" type="primary">ppgK</name>
    <name evidence="3" type="ORF">LMG22037_00764</name>
</gene>
<dbReference type="Proteomes" id="UP000494249">
    <property type="component" value="Unassembled WGS sequence"/>
</dbReference>
<dbReference type="InterPro" id="IPR043129">
    <property type="entry name" value="ATPase_NBD"/>
</dbReference>
<accession>A0A6J4ZZP8</accession>
<feature type="region of interest" description="Disordered" evidence="2">
    <location>
        <begin position="1"/>
        <end position="24"/>
    </location>
</feature>
<dbReference type="InterPro" id="IPR000600">
    <property type="entry name" value="ROK"/>
</dbReference>
<dbReference type="GO" id="GO:0047330">
    <property type="term" value="F:polyphosphate-glucose phosphotransferase activity"/>
    <property type="evidence" value="ECO:0007669"/>
    <property type="project" value="UniProtKB-EC"/>
</dbReference>
<evidence type="ECO:0000313" key="4">
    <source>
        <dbReference type="Proteomes" id="UP000494249"/>
    </source>
</evidence>